<comment type="caution">
    <text evidence="3">The sequence shown here is derived from an EMBL/GenBank/DDBJ whole genome shotgun (WGS) entry which is preliminary data.</text>
</comment>
<dbReference type="AlphaFoldDB" id="A0A433JUU0"/>
<evidence type="ECO:0000313" key="3">
    <source>
        <dbReference type="EMBL" id="RUR01911.1"/>
    </source>
</evidence>
<evidence type="ECO:0000256" key="1">
    <source>
        <dbReference type="SAM" id="MobiDB-lite"/>
    </source>
</evidence>
<feature type="transmembrane region" description="Helical" evidence="2">
    <location>
        <begin position="40"/>
        <end position="63"/>
    </location>
</feature>
<evidence type="ECO:0000313" key="4">
    <source>
        <dbReference type="Proteomes" id="UP000274909"/>
    </source>
</evidence>
<accession>A0A433JUU0</accession>
<dbReference type="RefSeq" id="WP_127049917.1">
    <property type="nucleotide sequence ID" value="NZ_RZGZ01000002.1"/>
</dbReference>
<feature type="region of interest" description="Disordered" evidence="1">
    <location>
        <begin position="140"/>
        <end position="176"/>
    </location>
</feature>
<reference evidence="3 4" key="1">
    <citation type="submission" date="2018-12" db="EMBL/GenBank/DDBJ databases">
        <authorList>
            <person name="Li F."/>
        </authorList>
    </citation>
    <scope>NUCLEOTIDE SEQUENCE [LARGE SCALE GENOMIC DNA]</scope>
    <source>
        <strain evidence="3 4">EGI 6500705</strain>
    </source>
</reference>
<name>A0A433JUU0_9MICO</name>
<feature type="transmembrane region" description="Helical" evidence="2">
    <location>
        <begin position="89"/>
        <end position="113"/>
    </location>
</feature>
<proteinExistence type="predicted"/>
<organism evidence="3 4">
    <name type="scientific">Labedella endophytica</name>
    <dbReference type="NCBI Taxonomy" id="1523160"/>
    <lineage>
        <taxon>Bacteria</taxon>
        <taxon>Bacillati</taxon>
        <taxon>Actinomycetota</taxon>
        <taxon>Actinomycetes</taxon>
        <taxon>Micrococcales</taxon>
        <taxon>Microbacteriaceae</taxon>
        <taxon>Labedella</taxon>
    </lineage>
</organism>
<keyword evidence="2" id="KW-0812">Transmembrane</keyword>
<sequence>MDVAPGSPLPDPSEGSGEGAVGQYSADVRRERARTRRRRILRGAVIGGVVASVAAYIGLLVMVGEATATPRRSESESPVGVASTTDNTAGMIAVGLAVVIVLTSTLVALRLVFSRHPIPEEAEDTGDRGDVGSSVGGLILTRRVDVPDGLSPPPGTRAADDRDDEPTAHGSDDRDV</sequence>
<dbReference type="Proteomes" id="UP000274909">
    <property type="component" value="Unassembled WGS sequence"/>
</dbReference>
<evidence type="ECO:0000256" key="2">
    <source>
        <dbReference type="SAM" id="Phobius"/>
    </source>
</evidence>
<feature type="compositionally biased region" description="Basic and acidic residues" evidence="1">
    <location>
        <begin position="165"/>
        <end position="176"/>
    </location>
</feature>
<gene>
    <name evidence="3" type="ORF">ELQ94_10735</name>
</gene>
<keyword evidence="4" id="KW-1185">Reference proteome</keyword>
<protein>
    <submittedName>
        <fullName evidence="3">Uncharacterized protein</fullName>
    </submittedName>
</protein>
<keyword evidence="2" id="KW-0472">Membrane</keyword>
<dbReference type="EMBL" id="RZGZ01000002">
    <property type="protein sequence ID" value="RUR01911.1"/>
    <property type="molecule type" value="Genomic_DNA"/>
</dbReference>
<feature type="region of interest" description="Disordered" evidence="1">
    <location>
        <begin position="1"/>
        <end position="30"/>
    </location>
</feature>
<keyword evidence="2" id="KW-1133">Transmembrane helix</keyword>